<accession>A0A4Y2NGY0</accession>
<protein>
    <submittedName>
        <fullName evidence="1">Uncharacterized protein</fullName>
    </submittedName>
</protein>
<sequence length="98" mass="11244">MKESVPVIWSEYQFQFCPWVIYGGSMQTTQPITSIPQGYCAYSSFRFQNKTSSLLSRESFTPPPNFELSTFVREARSALPTIVFQFYGSPCRMENMTG</sequence>
<dbReference type="AlphaFoldDB" id="A0A4Y2NGY0"/>
<organism evidence="1 2">
    <name type="scientific">Araneus ventricosus</name>
    <name type="common">Orbweaver spider</name>
    <name type="synonym">Epeira ventricosa</name>
    <dbReference type="NCBI Taxonomy" id="182803"/>
    <lineage>
        <taxon>Eukaryota</taxon>
        <taxon>Metazoa</taxon>
        <taxon>Ecdysozoa</taxon>
        <taxon>Arthropoda</taxon>
        <taxon>Chelicerata</taxon>
        <taxon>Arachnida</taxon>
        <taxon>Araneae</taxon>
        <taxon>Araneomorphae</taxon>
        <taxon>Entelegynae</taxon>
        <taxon>Araneoidea</taxon>
        <taxon>Araneidae</taxon>
        <taxon>Araneus</taxon>
    </lineage>
</organism>
<dbReference type="Proteomes" id="UP000499080">
    <property type="component" value="Unassembled WGS sequence"/>
</dbReference>
<proteinExistence type="predicted"/>
<comment type="caution">
    <text evidence="1">The sequence shown here is derived from an EMBL/GenBank/DDBJ whole genome shotgun (WGS) entry which is preliminary data.</text>
</comment>
<gene>
    <name evidence="1" type="ORF">AVEN_126744_1</name>
</gene>
<reference evidence="1 2" key="1">
    <citation type="journal article" date="2019" name="Sci. Rep.">
        <title>Orb-weaving spider Araneus ventricosus genome elucidates the spidroin gene catalogue.</title>
        <authorList>
            <person name="Kono N."/>
            <person name="Nakamura H."/>
            <person name="Ohtoshi R."/>
            <person name="Moran D.A.P."/>
            <person name="Shinohara A."/>
            <person name="Yoshida Y."/>
            <person name="Fujiwara M."/>
            <person name="Mori M."/>
            <person name="Tomita M."/>
            <person name="Arakawa K."/>
        </authorList>
    </citation>
    <scope>NUCLEOTIDE SEQUENCE [LARGE SCALE GENOMIC DNA]</scope>
</reference>
<evidence type="ECO:0000313" key="1">
    <source>
        <dbReference type="EMBL" id="GBN37929.1"/>
    </source>
</evidence>
<name>A0A4Y2NGY0_ARAVE</name>
<keyword evidence="2" id="KW-1185">Reference proteome</keyword>
<dbReference type="EMBL" id="BGPR01009091">
    <property type="protein sequence ID" value="GBN37929.1"/>
    <property type="molecule type" value="Genomic_DNA"/>
</dbReference>
<evidence type="ECO:0000313" key="2">
    <source>
        <dbReference type="Proteomes" id="UP000499080"/>
    </source>
</evidence>